<evidence type="ECO:0000313" key="1">
    <source>
        <dbReference type="Proteomes" id="UP000046395"/>
    </source>
</evidence>
<name>A0A5S6R103_TRIMR</name>
<dbReference type="SUPFAM" id="SSF56672">
    <property type="entry name" value="DNA/RNA polymerases"/>
    <property type="match status" value="1"/>
</dbReference>
<evidence type="ECO:0000313" key="2">
    <source>
        <dbReference type="WBParaSite" id="TMUE_3000012989.1"/>
    </source>
</evidence>
<sequence length="353" mass="41207">MEQDVELLIGMNVPLAHRHYDMRIPRTGSSGPAGLRTPFGWTVVGRIPTVEECMEPSIRHVCIRRHICTPLPGLEQLKQDKERFWEIESFGTVSKERMLPEDQAAMDMLRRSTRFTGSRYEVGMLWKSRCIQLPDNRAVILRRFYRAERRLMSEPWLVKAYTEQMEENLRLGHIEKVDEATAECKVGSIWFLPHQAVTSPQKPGKVRVVFDASARYAGVSLNDCLIKGPNFSTDLTGLLLRFRHGRIPLSADIEKMYHQVEVPLVDRSALQFFGDARGHKSALTSIECGYTHLESRVPRHAVHMLYVKQPRHTERFTHWRRTEFCVICTSTICWFLRILYYRRSKCIDNLWRY</sequence>
<dbReference type="Proteomes" id="UP000046395">
    <property type="component" value="Unassembled WGS sequence"/>
</dbReference>
<accession>A0A5S6R103</accession>
<proteinExistence type="predicted"/>
<reference evidence="2" key="1">
    <citation type="submission" date="2019-12" db="UniProtKB">
        <authorList>
            <consortium name="WormBaseParasite"/>
        </authorList>
    </citation>
    <scope>IDENTIFICATION</scope>
</reference>
<organism evidence="1 2">
    <name type="scientific">Trichuris muris</name>
    <name type="common">Mouse whipworm</name>
    <dbReference type="NCBI Taxonomy" id="70415"/>
    <lineage>
        <taxon>Eukaryota</taxon>
        <taxon>Metazoa</taxon>
        <taxon>Ecdysozoa</taxon>
        <taxon>Nematoda</taxon>
        <taxon>Enoplea</taxon>
        <taxon>Dorylaimia</taxon>
        <taxon>Trichinellida</taxon>
        <taxon>Trichuridae</taxon>
        <taxon>Trichuris</taxon>
    </lineage>
</organism>
<dbReference type="PANTHER" id="PTHR47331">
    <property type="entry name" value="PHD-TYPE DOMAIN-CONTAINING PROTEIN"/>
    <property type="match status" value="1"/>
</dbReference>
<dbReference type="InterPro" id="IPR043502">
    <property type="entry name" value="DNA/RNA_pol_sf"/>
</dbReference>
<keyword evidence="1" id="KW-1185">Reference proteome</keyword>
<protein>
    <submittedName>
        <fullName evidence="2">Reverse transcriptase/retrotransposon-derived protein RNase H-like domain-containing protein</fullName>
    </submittedName>
</protein>
<dbReference type="AlphaFoldDB" id="A0A5S6R103"/>
<dbReference type="WBParaSite" id="TMUE_3000012989.1">
    <property type="protein sequence ID" value="TMUE_3000012989.1"/>
    <property type="gene ID" value="WBGene00301769"/>
</dbReference>
<dbReference type="STRING" id="70415.A0A5S6R103"/>
<dbReference type="PANTHER" id="PTHR47331:SF1">
    <property type="entry name" value="GAG-LIKE PROTEIN"/>
    <property type="match status" value="1"/>
</dbReference>